<protein>
    <recommendedName>
        <fullName evidence="1">Peptidase A1 domain-containing protein</fullName>
    </recommendedName>
</protein>
<dbReference type="InterPro" id="IPR021109">
    <property type="entry name" value="Peptidase_aspartic_dom_sf"/>
</dbReference>
<evidence type="ECO:0000313" key="3">
    <source>
        <dbReference type="Proteomes" id="UP000313359"/>
    </source>
</evidence>
<dbReference type="AlphaFoldDB" id="A0A5C2SDI2"/>
<name>A0A5C2SDI2_9APHY</name>
<dbReference type="Gene3D" id="2.40.70.10">
    <property type="entry name" value="Acid Proteases"/>
    <property type="match status" value="1"/>
</dbReference>
<reference evidence="2" key="1">
    <citation type="journal article" date="2018" name="Genome Biol. Evol.">
        <title>Genomics and development of Lentinus tigrinus, a white-rot wood-decaying mushroom with dimorphic fruiting bodies.</title>
        <authorList>
            <person name="Wu B."/>
            <person name="Xu Z."/>
            <person name="Knudson A."/>
            <person name="Carlson A."/>
            <person name="Chen N."/>
            <person name="Kovaka S."/>
            <person name="LaButti K."/>
            <person name="Lipzen A."/>
            <person name="Pennachio C."/>
            <person name="Riley R."/>
            <person name="Schakwitz W."/>
            <person name="Umezawa K."/>
            <person name="Ohm R.A."/>
            <person name="Grigoriev I.V."/>
            <person name="Nagy L.G."/>
            <person name="Gibbons J."/>
            <person name="Hibbett D."/>
        </authorList>
    </citation>
    <scope>NUCLEOTIDE SEQUENCE [LARGE SCALE GENOMIC DNA]</scope>
    <source>
        <strain evidence="2">ALCF2SS1-6</strain>
    </source>
</reference>
<dbReference type="Pfam" id="PF00026">
    <property type="entry name" value="Asp"/>
    <property type="match status" value="1"/>
</dbReference>
<evidence type="ECO:0000313" key="2">
    <source>
        <dbReference type="EMBL" id="RPD61761.1"/>
    </source>
</evidence>
<accession>A0A5C2SDI2</accession>
<gene>
    <name evidence="2" type="ORF">L227DRAFT_59863</name>
</gene>
<dbReference type="OrthoDB" id="2758587at2759"/>
<dbReference type="SUPFAM" id="SSF50630">
    <property type="entry name" value="Acid proteases"/>
    <property type="match status" value="1"/>
</dbReference>
<organism evidence="2 3">
    <name type="scientific">Lentinus tigrinus ALCF2SS1-6</name>
    <dbReference type="NCBI Taxonomy" id="1328759"/>
    <lineage>
        <taxon>Eukaryota</taxon>
        <taxon>Fungi</taxon>
        <taxon>Dikarya</taxon>
        <taxon>Basidiomycota</taxon>
        <taxon>Agaricomycotina</taxon>
        <taxon>Agaricomycetes</taxon>
        <taxon>Polyporales</taxon>
        <taxon>Polyporaceae</taxon>
        <taxon>Lentinus</taxon>
    </lineage>
</organism>
<feature type="domain" description="Peptidase A1" evidence="1">
    <location>
        <begin position="297"/>
        <end position="425"/>
    </location>
</feature>
<dbReference type="Proteomes" id="UP000313359">
    <property type="component" value="Unassembled WGS sequence"/>
</dbReference>
<sequence length="463" mass="52556">MQLDTSRTDDIHLQASVGGLKLELAIDTTAEGLTWFYAHRFKRVIVQENADDVICEWPTGNASLGQDYRLQVASPEVASLEQCRRVYGDGCVVYLQRWSQEYAIPMRVACWQWAQNKPGYSTLFLPRVLANAVCGTIAERPFDGYLGVRGIGARSLQFSSRLEDHVTFFDALQGEGSHDGHVQNTKQFLFRMRHPCTPPDSGGNGRGRSFIHFGNHWPCALPAPTDDSCIVPKLSEKIYIWPSLDSNGQWDFKDWLLRIVGLAMMIPKVAQPDHESDSLSHWEIVRITLPNRPSHARFSDRGFTVLVDSGTSQSYMPPEVVEEIRTKWLGLPIDANDRSLYCEDPERFKEYDIVFEFLGLDGNEVRFRCSAKDFLCSPYRHDYDGGVYVSIGSRHVSFDDSESPHAILGQNFFWSAFVKYNFQNYLEGGVYSTQPTGSNGPYIQLSPQRIITQEHILLHSQRP</sequence>
<proteinExistence type="predicted"/>
<evidence type="ECO:0000259" key="1">
    <source>
        <dbReference type="Pfam" id="PF00026"/>
    </source>
</evidence>
<dbReference type="EMBL" id="ML122261">
    <property type="protein sequence ID" value="RPD61761.1"/>
    <property type="molecule type" value="Genomic_DNA"/>
</dbReference>
<dbReference type="InterPro" id="IPR033121">
    <property type="entry name" value="PEPTIDASE_A1"/>
</dbReference>
<keyword evidence="3" id="KW-1185">Reference proteome</keyword>